<evidence type="ECO:0000313" key="2">
    <source>
        <dbReference type="Ensembl" id="ENSCHIP00010033554.1"/>
    </source>
</evidence>
<dbReference type="OMA" id="WKSFVSI"/>
<proteinExistence type="predicted"/>
<dbReference type="Ensembl" id="ENSCHIT00010047192.1">
    <property type="protein sequence ID" value="ENSCHIP00010033554.1"/>
    <property type="gene ID" value="ENSCHIG00010024942.1"/>
</dbReference>
<reference evidence="1" key="3">
    <citation type="submission" date="2025-05" db="UniProtKB">
        <authorList>
            <consortium name="Ensembl"/>
        </authorList>
    </citation>
    <scope>IDENTIFICATION</scope>
</reference>
<dbReference type="Ensembl" id="ENSCHIT00000011713.1">
    <property type="protein sequence ID" value="ENSCHIP00000004305.1"/>
    <property type="gene ID" value="ENSCHIG00000008508.1"/>
</dbReference>
<evidence type="ECO:0000313" key="1">
    <source>
        <dbReference type="Ensembl" id="ENSCHIP00000004305.1"/>
    </source>
</evidence>
<evidence type="ECO:0008006" key="5">
    <source>
        <dbReference type="Google" id="ProtNLM"/>
    </source>
</evidence>
<dbReference type="AlphaFoldDB" id="A0A452DXA8"/>
<organism evidence="1 3">
    <name type="scientific">Capra hircus</name>
    <name type="common">Goat</name>
    <dbReference type="NCBI Taxonomy" id="9925"/>
    <lineage>
        <taxon>Eukaryota</taxon>
        <taxon>Metazoa</taxon>
        <taxon>Chordata</taxon>
        <taxon>Craniata</taxon>
        <taxon>Vertebrata</taxon>
        <taxon>Euteleostomi</taxon>
        <taxon>Mammalia</taxon>
        <taxon>Eutheria</taxon>
        <taxon>Laurasiatheria</taxon>
        <taxon>Artiodactyla</taxon>
        <taxon>Ruminantia</taxon>
        <taxon>Pecora</taxon>
        <taxon>Bovidae</taxon>
        <taxon>Caprinae</taxon>
        <taxon>Capra</taxon>
    </lineage>
</organism>
<dbReference type="STRING" id="9925.ENSCHIP00000004305"/>
<accession>A0A452DXA8</accession>
<dbReference type="Proteomes" id="UP000291000">
    <property type="component" value="Chromosome 3"/>
</dbReference>
<sequence>MTVGSVANSNAVVKLDDAHLNNSLGSPVQADIYLPPLSVPFCGHIRGGMRPGKKVLMMGIVNLNPERWKSFVSIQVSKCLWMDTNFFIFTTAFKCYLQWTP</sequence>
<reference evidence="1 3" key="1">
    <citation type="submission" date="2016-04" db="EMBL/GenBank/DDBJ databases">
        <title>Polished mammalian reference genomes with single-molecule sequencing and chromosome conformation capture applied to the Capra hircus genome.</title>
        <authorList>
            <person name="Bickhart D.M."/>
            <person name="Koren S."/>
            <person name="Rosen B."/>
            <person name="Hastie A."/>
            <person name="Liachko I."/>
            <person name="Sullivan S.T."/>
            <person name="Burton J."/>
            <person name="Sayre B.L."/>
            <person name="Huson H.J."/>
            <person name="Lee J."/>
            <person name="Lam E."/>
            <person name="Kelley C.M."/>
            <person name="Hutchison J.L."/>
            <person name="Zhou Y."/>
            <person name="Sun J."/>
            <person name="Crisa A."/>
            <person name="Schwartz J.C."/>
            <person name="Hammond J.A."/>
            <person name="Schroeder S.G."/>
            <person name="Liu G.E."/>
            <person name="Dunham M."/>
            <person name="Shendure J."/>
            <person name="Sonstegard T.S."/>
            <person name="Phillippy A.M."/>
            <person name="Van Tassell C.P."/>
            <person name="Smith T.P."/>
        </authorList>
    </citation>
    <scope>NUCLEOTIDE SEQUENCE [LARGE SCALE GENOMIC DNA]</scope>
</reference>
<name>A0A452DXA8_CAPHI</name>
<dbReference type="EMBL" id="LWLT01000004">
    <property type="status" value="NOT_ANNOTATED_CDS"/>
    <property type="molecule type" value="Genomic_DNA"/>
</dbReference>
<dbReference type="GeneTree" id="ENSGT00940000155337"/>
<protein>
    <recommendedName>
        <fullName evidence="5">Galectin like</fullName>
    </recommendedName>
</protein>
<reference evidence="2 4" key="2">
    <citation type="submission" date="2019-03" db="EMBL/GenBank/DDBJ databases">
        <title>Genome sequencing and reference-guided assembly of Black Bengal Goat (Capra hircus).</title>
        <authorList>
            <person name="Siddiki A.Z."/>
            <person name="Baten A."/>
            <person name="Billah M."/>
            <person name="Alam M.A.U."/>
            <person name="Shawrob K.S.M."/>
            <person name="Saha S."/>
            <person name="Chowdhury M."/>
            <person name="Rahman A.H."/>
            <person name="Stear M."/>
            <person name="Miah G."/>
            <person name="Das G.B."/>
            <person name="Hossain M.M."/>
            <person name="Kumkum M."/>
            <person name="Islam M.S."/>
            <person name="Mollah A.M."/>
            <person name="Ahsan A."/>
            <person name="Tusar F."/>
            <person name="Khan M.K.I."/>
        </authorList>
    </citation>
    <scope>NUCLEOTIDE SEQUENCE [LARGE SCALE GENOMIC DNA]</scope>
</reference>
<evidence type="ECO:0000313" key="4">
    <source>
        <dbReference type="Proteomes" id="UP000694566"/>
    </source>
</evidence>
<evidence type="ECO:0000313" key="3">
    <source>
        <dbReference type="Proteomes" id="UP000291000"/>
    </source>
</evidence>
<keyword evidence="3" id="KW-1185">Reference proteome</keyword>